<dbReference type="PANTHER" id="PTHR12778">
    <property type="entry name" value="SOLUTE CARRIER FAMILY 33 ACETYL-COA TRANSPORTER -RELATED"/>
    <property type="match status" value="1"/>
</dbReference>
<feature type="transmembrane region" description="Helical" evidence="6">
    <location>
        <begin position="74"/>
        <end position="97"/>
    </location>
</feature>
<evidence type="ECO:0000259" key="7">
    <source>
        <dbReference type="PROSITE" id="PS50850"/>
    </source>
</evidence>
<feature type="transmembrane region" description="Helical" evidence="6">
    <location>
        <begin position="222"/>
        <end position="240"/>
    </location>
</feature>
<feature type="transmembrane region" description="Helical" evidence="6">
    <location>
        <begin position="103"/>
        <end position="122"/>
    </location>
</feature>
<comment type="subcellular location">
    <subcellularLocation>
        <location evidence="1">Membrane</location>
        <topology evidence="1">Multi-pass membrane protein</topology>
    </subcellularLocation>
</comment>
<dbReference type="Gene3D" id="1.20.1250.20">
    <property type="entry name" value="MFS general substrate transporter like domains"/>
    <property type="match status" value="2"/>
</dbReference>
<protein>
    <submittedName>
        <fullName evidence="8">MFS transporter</fullName>
    </submittedName>
</protein>
<gene>
    <name evidence="8" type="ORF">BEN76_08820</name>
</gene>
<dbReference type="EMBL" id="CP016896">
    <property type="protein sequence ID" value="APV36113.1"/>
    <property type="molecule type" value="Genomic_DNA"/>
</dbReference>
<accession>A0A1P8EIS1</accession>
<evidence type="ECO:0000256" key="1">
    <source>
        <dbReference type="ARBA" id="ARBA00004141"/>
    </source>
</evidence>
<feature type="transmembrane region" description="Helical" evidence="6">
    <location>
        <begin position="169"/>
        <end position="187"/>
    </location>
</feature>
<evidence type="ECO:0000313" key="9">
    <source>
        <dbReference type="Proteomes" id="UP000185674"/>
    </source>
</evidence>
<dbReference type="STRING" id="487316.BEN76_08820"/>
<dbReference type="AlphaFoldDB" id="A0A1P8EIS1"/>
<reference evidence="8 9" key="1">
    <citation type="submission" date="2016-08" db="EMBL/GenBank/DDBJ databases">
        <title>Complete genome sequence of Acinetobacter baylyi strain GFJ2.</title>
        <authorList>
            <person name="Tabata M."/>
            <person name="Kuboki S."/>
            <person name="Gibu N."/>
            <person name="Kinouchi Y."/>
            <person name="Vangnai A."/>
            <person name="Kasai D."/>
            <person name="Fukuda M."/>
        </authorList>
    </citation>
    <scope>NUCLEOTIDE SEQUENCE [LARGE SCALE GENOMIC DNA]</scope>
    <source>
        <strain evidence="8 9">GFJ2</strain>
    </source>
</reference>
<dbReference type="Pfam" id="PF07690">
    <property type="entry name" value="MFS_1"/>
    <property type="match status" value="1"/>
</dbReference>
<feature type="transmembrane region" description="Helical" evidence="6">
    <location>
        <begin position="285"/>
        <end position="305"/>
    </location>
</feature>
<keyword evidence="2" id="KW-0813">Transport</keyword>
<keyword evidence="3 6" id="KW-0812">Transmembrane</keyword>
<evidence type="ECO:0000256" key="3">
    <source>
        <dbReference type="ARBA" id="ARBA00022692"/>
    </source>
</evidence>
<dbReference type="PANTHER" id="PTHR12778:SF10">
    <property type="entry name" value="MAJOR FACILITATOR SUPERFAMILY DOMAIN-CONTAINING PROTEIN 3"/>
    <property type="match status" value="1"/>
</dbReference>
<feature type="transmembrane region" description="Helical" evidence="6">
    <location>
        <begin position="311"/>
        <end position="336"/>
    </location>
</feature>
<feature type="transmembrane region" description="Helical" evidence="6">
    <location>
        <begin position="348"/>
        <end position="368"/>
    </location>
</feature>
<dbReference type="SUPFAM" id="SSF103473">
    <property type="entry name" value="MFS general substrate transporter"/>
    <property type="match status" value="1"/>
</dbReference>
<evidence type="ECO:0000256" key="6">
    <source>
        <dbReference type="SAM" id="Phobius"/>
    </source>
</evidence>
<dbReference type="GO" id="GO:0016020">
    <property type="term" value="C:membrane"/>
    <property type="evidence" value="ECO:0007669"/>
    <property type="project" value="UniProtKB-SubCell"/>
</dbReference>
<dbReference type="KEGG" id="asol:BEN76_08820"/>
<dbReference type="InterPro" id="IPR020846">
    <property type="entry name" value="MFS_dom"/>
</dbReference>
<dbReference type="InterPro" id="IPR004752">
    <property type="entry name" value="AmpG_permease/AT-1"/>
</dbReference>
<name>A0A1P8EIS1_9GAMM</name>
<sequence length="407" mass="45484">MSRHSKPWLLLISTYTTQYIGIAFMMSATFAILRQHGIALDKLALLNMIALPMLGKILYAPFVDSVRLFTQGQYRSWLLFAQLCMTGLLLACGYLEIQKQFPIMLVLFIVYSFFMSIQDVAIDGLATKIFEPSERQFANSIQYASNLLGNIIGGGLLLILYPWLQWKGAFIILALLTVITWIQLLFYREPDNKFFNPHNNVSSQFKSLAQQLKVFITKYKSWFLLLFIYPIGFTAVFGILNPLLVDAKWSLVDIGFATKVFGSIIGILSAFLATILINRLQRKKALITLTVMQGLTLLLFVPLTLGYTSKLIVYLAIFGYFIANPGLIATISTLIMDRAANMPAKATFFSLQLSLVVFMGFVYSALGLTLAQHIGYTAVVILTFVAALGVAVLAWKILPSDAEYPAH</sequence>
<evidence type="ECO:0000256" key="5">
    <source>
        <dbReference type="ARBA" id="ARBA00023136"/>
    </source>
</evidence>
<feature type="transmembrane region" description="Helical" evidence="6">
    <location>
        <begin position="143"/>
        <end position="163"/>
    </location>
</feature>
<dbReference type="RefSeq" id="WP_076032870.1">
    <property type="nucleotide sequence ID" value="NZ_BHGE01000003.1"/>
</dbReference>
<evidence type="ECO:0000256" key="4">
    <source>
        <dbReference type="ARBA" id="ARBA00022989"/>
    </source>
</evidence>
<feature type="transmembrane region" description="Helical" evidence="6">
    <location>
        <begin position="44"/>
        <end position="62"/>
    </location>
</feature>
<dbReference type="PROSITE" id="PS50850">
    <property type="entry name" value="MFS"/>
    <property type="match status" value="1"/>
</dbReference>
<dbReference type="InterPro" id="IPR036259">
    <property type="entry name" value="MFS_trans_sf"/>
</dbReference>
<proteinExistence type="predicted"/>
<feature type="transmembrane region" description="Helical" evidence="6">
    <location>
        <begin position="260"/>
        <end position="278"/>
    </location>
</feature>
<organism evidence="8 9">
    <name type="scientific">Acinetobacter soli</name>
    <dbReference type="NCBI Taxonomy" id="487316"/>
    <lineage>
        <taxon>Bacteria</taxon>
        <taxon>Pseudomonadati</taxon>
        <taxon>Pseudomonadota</taxon>
        <taxon>Gammaproteobacteria</taxon>
        <taxon>Moraxellales</taxon>
        <taxon>Moraxellaceae</taxon>
        <taxon>Acinetobacter</taxon>
    </lineage>
</organism>
<keyword evidence="5 6" id="KW-0472">Membrane</keyword>
<evidence type="ECO:0000256" key="2">
    <source>
        <dbReference type="ARBA" id="ARBA00022448"/>
    </source>
</evidence>
<dbReference type="GO" id="GO:0022857">
    <property type="term" value="F:transmembrane transporter activity"/>
    <property type="evidence" value="ECO:0007669"/>
    <property type="project" value="InterPro"/>
</dbReference>
<keyword evidence="4 6" id="KW-1133">Transmembrane helix</keyword>
<feature type="transmembrane region" description="Helical" evidence="6">
    <location>
        <begin position="374"/>
        <end position="395"/>
    </location>
</feature>
<dbReference type="InterPro" id="IPR011701">
    <property type="entry name" value="MFS"/>
</dbReference>
<feature type="transmembrane region" description="Helical" evidence="6">
    <location>
        <begin position="7"/>
        <end position="32"/>
    </location>
</feature>
<feature type="domain" description="Major facilitator superfamily (MFS) profile" evidence="7">
    <location>
        <begin position="1"/>
        <end position="403"/>
    </location>
</feature>
<dbReference type="Proteomes" id="UP000185674">
    <property type="component" value="Chromosome"/>
</dbReference>
<evidence type="ECO:0000313" key="8">
    <source>
        <dbReference type="EMBL" id="APV36113.1"/>
    </source>
</evidence>